<dbReference type="EMBL" id="BDGG01000013">
    <property type="protein sequence ID" value="GAV06357.1"/>
    <property type="molecule type" value="Genomic_DNA"/>
</dbReference>
<comment type="caution">
    <text evidence="2">The sequence shown here is derived from an EMBL/GenBank/DDBJ whole genome shotgun (WGS) entry which is preliminary data.</text>
</comment>
<accession>A0A1D1VY59</accession>
<name>A0A1D1VY59_RAMVA</name>
<protein>
    <submittedName>
        <fullName evidence="2">Uncharacterized protein</fullName>
    </submittedName>
</protein>
<dbReference type="Proteomes" id="UP000186922">
    <property type="component" value="Unassembled WGS sequence"/>
</dbReference>
<feature type="region of interest" description="Disordered" evidence="1">
    <location>
        <begin position="82"/>
        <end position="103"/>
    </location>
</feature>
<reference evidence="2 3" key="1">
    <citation type="journal article" date="2016" name="Nat. Commun.">
        <title>Extremotolerant tardigrade genome and improved radiotolerance of human cultured cells by tardigrade-unique protein.</title>
        <authorList>
            <person name="Hashimoto T."/>
            <person name="Horikawa D.D."/>
            <person name="Saito Y."/>
            <person name="Kuwahara H."/>
            <person name="Kozuka-Hata H."/>
            <person name="Shin-I T."/>
            <person name="Minakuchi Y."/>
            <person name="Ohishi K."/>
            <person name="Motoyama A."/>
            <person name="Aizu T."/>
            <person name="Enomoto A."/>
            <person name="Kondo K."/>
            <person name="Tanaka S."/>
            <person name="Hara Y."/>
            <person name="Koshikawa S."/>
            <person name="Sagara H."/>
            <person name="Miura T."/>
            <person name="Yokobori S."/>
            <person name="Miyagawa K."/>
            <person name="Suzuki Y."/>
            <person name="Kubo T."/>
            <person name="Oyama M."/>
            <person name="Kohara Y."/>
            <person name="Fujiyama A."/>
            <person name="Arakawa K."/>
            <person name="Katayama T."/>
            <person name="Toyoda A."/>
            <person name="Kunieda T."/>
        </authorList>
    </citation>
    <scope>NUCLEOTIDE SEQUENCE [LARGE SCALE GENOMIC DNA]</scope>
    <source>
        <strain evidence="2 3">YOKOZUNA-1</strain>
    </source>
</reference>
<sequence length="103" mass="11702">MEVSFDDEDVRYGLTLPSWKVVETYRTTRKPSSLWLSGRKMPDAGLHRIAHQKPGTADSSWWMLDTTVASLVRCDPERKKTSAYTQSVYNPGKDKHSGAWNVS</sequence>
<keyword evidence="3" id="KW-1185">Reference proteome</keyword>
<evidence type="ECO:0000313" key="2">
    <source>
        <dbReference type="EMBL" id="GAV06357.1"/>
    </source>
</evidence>
<gene>
    <name evidence="2" type="primary">RvY_16366-1</name>
    <name evidence="2" type="synonym">RvY_16366.1</name>
    <name evidence="2" type="ORF">RvY_16366</name>
</gene>
<evidence type="ECO:0000256" key="1">
    <source>
        <dbReference type="SAM" id="MobiDB-lite"/>
    </source>
</evidence>
<dbReference type="AlphaFoldDB" id="A0A1D1VY59"/>
<organism evidence="2 3">
    <name type="scientific">Ramazzottius varieornatus</name>
    <name type="common">Water bear</name>
    <name type="synonym">Tardigrade</name>
    <dbReference type="NCBI Taxonomy" id="947166"/>
    <lineage>
        <taxon>Eukaryota</taxon>
        <taxon>Metazoa</taxon>
        <taxon>Ecdysozoa</taxon>
        <taxon>Tardigrada</taxon>
        <taxon>Eutardigrada</taxon>
        <taxon>Parachela</taxon>
        <taxon>Hypsibioidea</taxon>
        <taxon>Ramazzottiidae</taxon>
        <taxon>Ramazzottius</taxon>
    </lineage>
</organism>
<evidence type="ECO:0000313" key="3">
    <source>
        <dbReference type="Proteomes" id="UP000186922"/>
    </source>
</evidence>
<proteinExistence type="predicted"/>